<feature type="domain" description="SCP" evidence="2">
    <location>
        <begin position="51"/>
        <end position="162"/>
    </location>
</feature>
<dbReference type="Gene3D" id="3.40.33.10">
    <property type="entry name" value="CAP"/>
    <property type="match status" value="1"/>
</dbReference>
<keyword evidence="1" id="KW-0472">Membrane</keyword>
<sequence>MPKLVQNYKFLTIFALVLIIAGADLYKNHSFDESELLSPKEPKITTIFEGLDYLNEIRSSVGLTKFKESQNLKISAQNHANYLDKNSIKAEDNAHGESQALPHFTGQNPAERAVFAGYNSSFVSENLSHNQINFNSSIDSLMSAIYHRFGFLNYASDEIGVAQSGKIYVYNMGNHELNLLCKSGGDFGKSGYYVTGICSDKSTKIKEQTFKNLTLPNEPKFLLYPSKLPALAYFGGEIPDPLPACKITANPVSVWANDNLSLKMMDFKIFDGANEIKDTILLDKNSDINAKFSQNQFALFAKNVFEFDKTYRAKFSYILNGKSSDLEWEFHTKTPEFSYFVLSGDEKIGVKSEHFYDVFIKPKHCNDTFSRYTYTTSPLLKAKVEYVGLNTIRLFISGFKGDKVDISLDNGVKFSVVLTTSSKDSFNILGLKPSFVILTALLAILAVILIFSLIKK</sequence>
<dbReference type="InterPro" id="IPR014044">
    <property type="entry name" value="CAP_dom"/>
</dbReference>
<dbReference type="Pfam" id="PF00188">
    <property type="entry name" value="CAP"/>
    <property type="match status" value="1"/>
</dbReference>
<reference evidence="3" key="2">
    <citation type="journal article" date="2023" name="Microorganisms">
        <title>Isolation and Genomic Characteristics of Cat-Borne Campylobacter felis sp. nov. and Sheep-Borne Campylobacter ovis sp. nov.</title>
        <authorList>
            <person name="Wang H."/>
            <person name="Li Y."/>
            <person name="Gu Y."/>
            <person name="Zhou G."/>
            <person name="Chen X."/>
            <person name="Zhang X."/>
            <person name="Shao Z."/>
            <person name="Zhang J."/>
            <person name="Zhang M."/>
        </authorList>
    </citation>
    <scope>NUCLEOTIDE SEQUENCE</scope>
    <source>
        <strain evidence="3">PS10</strain>
    </source>
</reference>
<gene>
    <name evidence="3" type="ORF">NYG85_04185</name>
</gene>
<keyword evidence="4" id="KW-1185">Reference proteome</keyword>
<feature type="transmembrane region" description="Helical" evidence="1">
    <location>
        <begin position="435"/>
        <end position="454"/>
    </location>
</feature>
<proteinExistence type="predicted"/>
<dbReference type="Proteomes" id="UP001173801">
    <property type="component" value="Unassembled WGS sequence"/>
</dbReference>
<dbReference type="CDD" id="cd05379">
    <property type="entry name" value="CAP_bacterial"/>
    <property type="match status" value="1"/>
</dbReference>
<protein>
    <submittedName>
        <fullName evidence="3">CAP domain-containing protein</fullName>
    </submittedName>
</protein>
<evidence type="ECO:0000313" key="4">
    <source>
        <dbReference type="Proteomes" id="UP001173801"/>
    </source>
</evidence>
<dbReference type="SUPFAM" id="SSF55797">
    <property type="entry name" value="PR-1-like"/>
    <property type="match status" value="1"/>
</dbReference>
<keyword evidence="1" id="KW-0812">Transmembrane</keyword>
<comment type="caution">
    <text evidence="3">The sequence shown here is derived from an EMBL/GenBank/DDBJ whole genome shotgun (WGS) entry which is preliminary data.</text>
</comment>
<dbReference type="EMBL" id="JANURM010000003">
    <property type="protein sequence ID" value="MDL0088571.1"/>
    <property type="molecule type" value="Genomic_DNA"/>
</dbReference>
<evidence type="ECO:0000256" key="1">
    <source>
        <dbReference type="SAM" id="Phobius"/>
    </source>
</evidence>
<evidence type="ECO:0000259" key="2">
    <source>
        <dbReference type="Pfam" id="PF00188"/>
    </source>
</evidence>
<reference evidence="3" key="1">
    <citation type="submission" date="2022-08" db="EMBL/GenBank/DDBJ databases">
        <authorList>
            <person name="Wang H."/>
        </authorList>
    </citation>
    <scope>NUCLEOTIDE SEQUENCE</scope>
    <source>
        <strain evidence="3">PS10</strain>
    </source>
</reference>
<accession>A0ABT7HNT1</accession>
<dbReference type="RefSeq" id="WP_284937225.1">
    <property type="nucleotide sequence ID" value="NZ_JANURM010000003.1"/>
</dbReference>
<keyword evidence="1" id="KW-1133">Transmembrane helix</keyword>
<name>A0ABT7HNT1_9BACT</name>
<evidence type="ECO:0000313" key="3">
    <source>
        <dbReference type="EMBL" id="MDL0088571.1"/>
    </source>
</evidence>
<dbReference type="InterPro" id="IPR035940">
    <property type="entry name" value="CAP_sf"/>
</dbReference>
<organism evidence="3 4">
    <name type="scientific">Campylobacter gastrosuis</name>
    <dbReference type="NCBI Taxonomy" id="2974576"/>
    <lineage>
        <taxon>Bacteria</taxon>
        <taxon>Pseudomonadati</taxon>
        <taxon>Campylobacterota</taxon>
        <taxon>Epsilonproteobacteria</taxon>
        <taxon>Campylobacterales</taxon>
        <taxon>Campylobacteraceae</taxon>
        <taxon>Campylobacter</taxon>
    </lineage>
</organism>